<name>A0A0F4Z4Q9_RASE3</name>
<evidence type="ECO:0000313" key="1">
    <source>
        <dbReference type="EMBL" id="KKA25502.1"/>
    </source>
</evidence>
<proteinExistence type="predicted"/>
<dbReference type="GeneID" id="25312510"/>
<dbReference type="AlphaFoldDB" id="A0A0F4Z4Q9"/>
<sequence length="130" mass="14246">MQIRIHLKTDHRFIRQSRWAGFSLSYQQLSTSEPREPVQPCLPLARTVPTGSPPTFRACSCQEAIPRIFQTDPGGGLILSAASKSAKNSPIPTGWLGRWALGIEGSVASSMICNCWQYALNYASVVQALL</sequence>
<dbReference type="Proteomes" id="UP000053958">
    <property type="component" value="Unassembled WGS sequence"/>
</dbReference>
<reference evidence="1 2" key="1">
    <citation type="submission" date="2015-04" db="EMBL/GenBank/DDBJ databases">
        <authorList>
            <person name="Heijne W.H."/>
            <person name="Fedorova N.D."/>
            <person name="Nierman W.C."/>
            <person name="Vollebregt A.W."/>
            <person name="Zhao Z."/>
            <person name="Wu L."/>
            <person name="Kumar M."/>
            <person name="Stam H."/>
            <person name="van den Berg M.A."/>
            <person name="Pel H.J."/>
        </authorList>
    </citation>
    <scope>NUCLEOTIDE SEQUENCE [LARGE SCALE GENOMIC DNA]</scope>
    <source>
        <strain evidence="1 2">CBS 393.64</strain>
    </source>
</reference>
<keyword evidence="2" id="KW-1185">Reference proteome</keyword>
<organism evidence="1 2">
    <name type="scientific">Rasamsonia emersonii (strain ATCC 16479 / CBS 393.64 / IMI 116815)</name>
    <dbReference type="NCBI Taxonomy" id="1408163"/>
    <lineage>
        <taxon>Eukaryota</taxon>
        <taxon>Fungi</taxon>
        <taxon>Dikarya</taxon>
        <taxon>Ascomycota</taxon>
        <taxon>Pezizomycotina</taxon>
        <taxon>Eurotiomycetes</taxon>
        <taxon>Eurotiomycetidae</taxon>
        <taxon>Eurotiales</taxon>
        <taxon>Trichocomaceae</taxon>
        <taxon>Rasamsonia</taxon>
    </lineage>
</organism>
<protein>
    <submittedName>
        <fullName evidence="1">Uncharacterized protein</fullName>
    </submittedName>
</protein>
<evidence type="ECO:0000313" key="2">
    <source>
        <dbReference type="Proteomes" id="UP000053958"/>
    </source>
</evidence>
<accession>A0A0F4Z4Q9</accession>
<dbReference type="RefSeq" id="XP_013332114.1">
    <property type="nucleotide sequence ID" value="XM_013476660.1"/>
</dbReference>
<comment type="caution">
    <text evidence="1">The sequence shown here is derived from an EMBL/GenBank/DDBJ whole genome shotgun (WGS) entry which is preliminary data.</text>
</comment>
<dbReference type="EMBL" id="LASV01000019">
    <property type="protein sequence ID" value="KKA25502.1"/>
    <property type="molecule type" value="Genomic_DNA"/>
</dbReference>
<gene>
    <name evidence="1" type="ORF">T310_0456</name>
</gene>